<feature type="transmembrane region" description="Helical" evidence="5">
    <location>
        <begin position="131"/>
        <end position="153"/>
    </location>
</feature>
<evidence type="ECO:0000256" key="5">
    <source>
        <dbReference type="SAM" id="Phobius"/>
    </source>
</evidence>
<evidence type="ECO:0000256" key="2">
    <source>
        <dbReference type="ARBA" id="ARBA00022692"/>
    </source>
</evidence>
<dbReference type="Proteomes" id="UP000887581">
    <property type="component" value="Unplaced"/>
</dbReference>
<keyword evidence="3 5" id="KW-1133">Transmembrane helix</keyword>
<dbReference type="InterPro" id="IPR036259">
    <property type="entry name" value="MFS_trans_sf"/>
</dbReference>
<dbReference type="PANTHER" id="PTHR12778:SF9">
    <property type="entry name" value="ACETYL-COENZYME A TRANSPORTER 1"/>
    <property type="match status" value="1"/>
</dbReference>
<dbReference type="WBParaSite" id="sdigi.contig359.g7738.t1">
    <property type="protein sequence ID" value="sdigi.contig359.g7738.t1"/>
    <property type="gene ID" value="sdigi.contig359.g7738"/>
</dbReference>
<organism evidence="6 7">
    <name type="scientific">Setaria digitata</name>
    <dbReference type="NCBI Taxonomy" id="48799"/>
    <lineage>
        <taxon>Eukaryota</taxon>
        <taxon>Metazoa</taxon>
        <taxon>Ecdysozoa</taxon>
        <taxon>Nematoda</taxon>
        <taxon>Chromadorea</taxon>
        <taxon>Rhabditida</taxon>
        <taxon>Spirurina</taxon>
        <taxon>Spiruromorpha</taxon>
        <taxon>Filarioidea</taxon>
        <taxon>Setariidae</taxon>
        <taxon>Setaria</taxon>
    </lineage>
</organism>
<dbReference type="AlphaFoldDB" id="A0A915PYD8"/>
<feature type="transmembrane region" description="Helical" evidence="5">
    <location>
        <begin position="198"/>
        <end position="219"/>
    </location>
</feature>
<dbReference type="GO" id="GO:0016020">
    <property type="term" value="C:membrane"/>
    <property type="evidence" value="ECO:0007669"/>
    <property type="project" value="UniProtKB-SubCell"/>
</dbReference>
<dbReference type="GO" id="GO:0008521">
    <property type="term" value="F:acetyl-CoA transmembrane transporter activity"/>
    <property type="evidence" value="ECO:0007669"/>
    <property type="project" value="InterPro"/>
</dbReference>
<dbReference type="SUPFAM" id="SSF103473">
    <property type="entry name" value="MFS general substrate transporter"/>
    <property type="match status" value="1"/>
</dbReference>
<sequence length="281" mass="31602">MKDLSLGHDNEAFQYVNGNSDDPEATEQCFITSMNGARNRLNRQAYKYTTKIVNSSENEEIDKMKKKWDKNPSNDISLSWFGRVKKSLKGDAGSICLLLFLYLLQGIPLGLIAAIPLVLSSKNVSYSQQAIFSFAYWPFSIKLLWAPVVDSVYWKRIGRRKSWMIPCQYFIGIFMLLLSYKISEIMGDDDVDSKPPNVFLLMVLFLPLNFLAATQDIAVDGWALTMLSRENVGHASTCNAAGQTAGFFLGNVVFLTLDSPDFANRFFRDKPQPFGLVNLSG</sequence>
<dbReference type="InterPro" id="IPR024371">
    <property type="entry name" value="AcetylCoA_trans_1-like"/>
</dbReference>
<accession>A0A915PYD8</accession>
<evidence type="ECO:0000256" key="3">
    <source>
        <dbReference type="ARBA" id="ARBA00022989"/>
    </source>
</evidence>
<protein>
    <submittedName>
        <fullName evidence="7">Acetyl-coenzyme A transporter 1</fullName>
    </submittedName>
</protein>
<proteinExistence type="predicted"/>
<evidence type="ECO:0000256" key="1">
    <source>
        <dbReference type="ARBA" id="ARBA00004141"/>
    </source>
</evidence>
<feature type="transmembrane region" description="Helical" evidence="5">
    <location>
        <begin position="165"/>
        <end position="183"/>
    </location>
</feature>
<feature type="transmembrane region" description="Helical" evidence="5">
    <location>
        <begin position="95"/>
        <end position="119"/>
    </location>
</feature>
<keyword evidence="2 5" id="KW-0812">Transmembrane</keyword>
<keyword evidence="6" id="KW-1185">Reference proteome</keyword>
<evidence type="ECO:0000313" key="7">
    <source>
        <dbReference type="WBParaSite" id="sdigi.contig359.g7738.t1"/>
    </source>
</evidence>
<evidence type="ECO:0000313" key="6">
    <source>
        <dbReference type="Proteomes" id="UP000887581"/>
    </source>
</evidence>
<dbReference type="Gene3D" id="1.20.1250.20">
    <property type="entry name" value="MFS general substrate transporter like domains"/>
    <property type="match status" value="1"/>
</dbReference>
<dbReference type="GO" id="GO:0035348">
    <property type="term" value="P:acetyl-CoA transmembrane transport"/>
    <property type="evidence" value="ECO:0007669"/>
    <property type="project" value="InterPro"/>
</dbReference>
<dbReference type="InterPro" id="IPR004752">
    <property type="entry name" value="AmpG_permease/AT-1"/>
</dbReference>
<evidence type="ECO:0000256" key="4">
    <source>
        <dbReference type="ARBA" id="ARBA00023136"/>
    </source>
</evidence>
<dbReference type="Pfam" id="PF13000">
    <property type="entry name" value="Acatn"/>
    <property type="match status" value="1"/>
</dbReference>
<keyword evidence="4 5" id="KW-0472">Membrane</keyword>
<name>A0A915PYD8_9BILA</name>
<reference evidence="7" key="1">
    <citation type="submission" date="2022-11" db="UniProtKB">
        <authorList>
            <consortium name="WormBaseParasite"/>
        </authorList>
    </citation>
    <scope>IDENTIFICATION</scope>
</reference>
<comment type="subcellular location">
    <subcellularLocation>
        <location evidence="1">Membrane</location>
        <topology evidence="1">Multi-pass membrane protein</topology>
    </subcellularLocation>
</comment>
<dbReference type="PANTHER" id="PTHR12778">
    <property type="entry name" value="SOLUTE CARRIER FAMILY 33 ACETYL-COA TRANSPORTER -RELATED"/>
    <property type="match status" value="1"/>
</dbReference>